<dbReference type="RefSeq" id="WP_052427955.1">
    <property type="nucleotide sequence ID" value="NZ_KN214175.1"/>
</dbReference>
<dbReference type="InterPro" id="IPR057999">
    <property type="entry name" value="Gp49"/>
</dbReference>
<dbReference type="Proteomes" id="UP000215043">
    <property type="component" value="Chromosome"/>
</dbReference>
<sequence>MVFDPFNDNLPTDNSNNEEETVTVTEVSQDPTPVTVETPKAQASSGDENYTTLILKGGTSYGAPSVSIRGANIQDLYEHYERDREYLKKLLHMSSEDGAAYGSLADQHVNRIQSAEKKQGGQQSAPQAQQKQPGKPQGATQAPNGETHSCYCGLPMKFLSGTSKKTQQPYAFFACPQPQGQQCVNGNGKPYTINYKLD</sequence>
<dbReference type="Pfam" id="PF25690">
    <property type="entry name" value="Phage_gp49"/>
    <property type="match status" value="1"/>
</dbReference>
<name>A0A223RRK7_9ACTN</name>
<feature type="region of interest" description="Disordered" evidence="1">
    <location>
        <begin position="114"/>
        <end position="144"/>
    </location>
</feature>
<dbReference type="AlphaFoldDB" id="A0A223RRK7"/>
<protein>
    <submittedName>
        <fullName evidence="2">Uncharacterized protein</fullName>
    </submittedName>
</protein>
<proteinExistence type="predicted"/>
<evidence type="ECO:0000313" key="2">
    <source>
        <dbReference type="EMBL" id="ASU78512.1"/>
    </source>
</evidence>
<accession>A0A223RRK7</accession>
<evidence type="ECO:0000313" key="3">
    <source>
        <dbReference type="Proteomes" id="UP000215043"/>
    </source>
</evidence>
<dbReference type="EMBL" id="CP022752">
    <property type="protein sequence ID" value="ASU78512.1"/>
    <property type="molecule type" value="Genomic_DNA"/>
</dbReference>
<evidence type="ECO:0000256" key="1">
    <source>
        <dbReference type="SAM" id="MobiDB-lite"/>
    </source>
</evidence>
<gene>
    <name evidence="2" type="ORF">CDG81_09720</name>
</gene>
<feature type="compositionally biased region" description="Low complexity" evidence="1">
    <location>
        <begin position="120"/>
        <end position="139"/>
    </location>
</feature>
<dbReference type="KEGG" id="aey:CDG81_09720"/>
<organism evidence="2 3">
    <name type="scientific">Actinopolyspora erythraea</name>
    <dbReference type="NCBI Taxonomy" id="414996"/>
    <lineage>
        <taxon>Bacteria</taxon>
        <taxon>Bacillati</taxon>
        <taxon>Actinomycetota</taxon>
        <taxon>Actinomycetes</taxon>
        <taxon>Actinopolysporales</taxon>
        <taxon>Actinopolysporaceae</taxon>
        <taxon>Actinopolyspora</taxon>
    </lineage>
</organism>
<reference evidence="2 3" key="1">
    <citation type="submission" date="2017-08" db="EMBL/GenBank/DDBJ databases">
        <title>The complete genome sequence of moderately halophilic actinomycete Actinopolyspora erythraea YIM 90600, the producer of novel erythromycin, novel actinopolysporins A-C and tubercidin.</title>
        <authorList>
            <person name="Yin M."/>
            <person name="Tang S."/>
        </authorList>
    </citation>
    <scope>NUCLEOTIDE SEQUENCE [LARGE SCALE GENOMIC DNA]</scope>
    <source>
        <strain evidence="2 3">YIM 90600</strain>
    </source>
</reference>
<feature type="region of interest" description="Disordered" evidence="1">
    <location>
        <begin position="1"/>
        <end position="45"/>
    </location>
</feature>